<evidence type="ECO:0000313" key="2">
    <source>
        <dbReference type="EMBL" id="KAK7491878.1"/>
    </source>
</evidence>
<dbReference type="InterPro" id="IPR028042">
    <property type="entry name" value="DUF4639"/>
</dbReference>
<dbReference type="Pfam" id="PF15479">
    <property type="entry name" value="DUF4639"/>
    <property type="match status" value="1"/>
</dbReference>
<name>A0ABD0KXJ1_9CAEN</name>
<evidence type="ECO:0000256" key="1">
    <source>
        <dbReference type="SAM" id="MobiDB-lite"/>
    </source>
</evidence>
<dbReference type="Proteomes" id="UP001519460">
    <property type="component" value="Unassembled WGS sequence"/>
</dbReference>
<accession>A0ABD0KXJ1</accession>
<sequence length="471" mass="51646">MSRAAKAAGAKEKTKGPQVSTPVVTHEIVPGKFNENDWNNMLERDAAEDFALDFVDEIMYVTMDTIYKRYIERQLLPFTITQAKDAILQIIEWRFLARDEGERDMVESCWVQDEEPEAAVTDCWAQGSVPKTEIPIPSPIQEVSEEEEAIVEEEAKVEEVPEPEEPELEDRVSEAGEAPQDSAAEAEQAAAVAAEAKALEEKKKKKFKPYRGKVKSAGVSKMTESLDETEMKMITAEIEAAMPPQEVSGNLLTMPASCSSILKVQNGRPPGTKDVEYDEMGNVIAVMKLDPEKLPSHRVSVKYQVVDPSVEAAQARLEAMRRGRYVGPTQQHLAKTKPKRSLHSDLTVATSSAAAGGKLITVGVGAKGVKARKPIMTQLPPALLETMEVAAGVQVTEAGRTKKGPGRYVRKSDMLEQHQKNLQPVTIRIKPAAISVSDLLDRNTPILRPMPETPPLPPIVPQPQSGSSIKS</sequence>
<comment type="caution">
    <text evidence="2">The sequence shown here is derived from an EMBL/GenBank/DDBJ whole genome shotgun (WGS) entry which is preliminary data.</text>
</comment>
<feature type="compositionally biased region" description="Pro residues" evidence="1">
    <location>
        <begin position="451"/>
        <end position="461"/>
    </location>
</feature>
<gene>
    <name evidence="2" type="ORF">BaRGS_00016897</name>
</gene>
<dbReference type="EMBL" id="JACVVK020000109">
    <property type="protein sequence ID" value="KAK7491878.1"/>
    <property type="molecule type" value="Genomic_DNA"/>
</dbReference>
<proteinExistence type="predicted"/>
<reference evidence="2 3" key="1">
    <citation type="journal article" date="2023" name="Sci. Data">
        <title>Genome assembly of the Korean intertidal mud-creeper Batillaria attramentaria.</title>
        <authorList>
            <person name="Patra A.K."/>
            <person name="Ho P.T."/>
            <person name="Jun S."/>
            <person name="Lee S.J."/>
            <person name="Kim Y."/>
            <person name="Won Y.J."/>
        </authorList>
    </citation>
    <scope>NUCLEOTIDE SEQUENCE [LARGE SCALE GENOMIC DNA]</scope>
    <source>
        <strain evidence="2">Wonlab-2016</strain>
    </source>
</reference>
<feature type="region of interest" description="Disordered" evidence="1">
    <location>
        <begin position="446"/>
        <end position="471"/>
    </location>
</feature>
<dbReference type="PANTHER" id="PTHR34438">
    <property type="entry name" value="SI:DKEY-97L20.6"/>
    <property type="match status" value="1"/>
</dbReference>
<feature type="region of interest" description="Disordered" evidence="1">
    <location>
        <begin position="153"/>
        <end position="191"/>
    </location>
</feature>
<protein>
    <submittedName>
        <fullName evidence="2">Uncharacterized protein</fullName>
    </submittedName>
</protein>
<feature type="region of interest" description="Disordered" evidence="1">
    <location>
        <begin position="1"/>
        <end position="21"/>
    </location>
</feature>
<keyword evidence="3" id="KW-1185">Reference proteome</keyword>
<organism evidence="2 3">
    <name type="scientific">Batillaria attramentaria</name>
    <dbReference type="NCBI Taxonomy" id="370345"/>
    <lineage>
        <taxon>Eukaryota</taxon>
        <taxon>Metazoa</taxon>
        <taxon>Spiralia</taxon>
        <taxon>Lophotrochozoa</taxon>
        <taxon>Mollusca</taxon>
        <taxon>Gastropoda</taxon>
        <taxon>Caenogastropoda</taxon>
        <taxon>Sorbeoconcha</taxon>
        <taxon>Cerithioidea</taxon>
        <taxon>Batillariidae</taxon>
        <taxon>Batillaria</taxon>
    </lineage>
</organism>
<dbReference type="AlphaFoldDB" id="A0ABD0KXJ1"/>
<dbReference type="PANTHER" id="PTHR34438:SF1">
    <property type="entry name" value="CHROMOSOME 2 OPEN READING FRAME 81"/>
    <property type="match status" value="1"/>
</dbReference>
<evidence type="ECO:0000313" key="3">
    <source>
        <dbReference type="Proteomes" id="UP001519460"/>
    </source>
</evidence>